<accession>A0A8J6HKQ5</accession>
<keyword evidence="4 6" id="KW-0472">Membrane</keyword>
<dbReference type="GO" id="GO:0016020">
    <property type="term" value="C:membrane"/>
    <property type="evidence" value="ECO:0007669"/>
    <property type="project" value="UniProtKB-SubCell"/>
</dbReference>
<feature type="transmembrane region" description="Helical" evidence="6">
    <location>
        <begin position="379"/>
        <end position="402"/>
    </location>
</feature>
<feature type="transmembrane region" description="Helical" evidence="6">
    <location>
        <begin position="89"/>
        <end position="108"/>
    </location>
</feature>
<dbReference type="Gene3D" id="1.20.1250.20">
    <property type="entry name" value="MFS general substrate transporter like domains"/>
    <property type="match status" value="1"/>
</dbReference>
<dbReference type="PROSITE" id="PS50850">
    <property type="entry name" value="MFS"/>
    <property type="match status" value="1"/>
</dbReference>
<dbReference type="GO" id="GO:0022857">
    <property type="term" value="F:transmembrane transporter activity"/>
    <property type="evidence" value="ECO:0007669"/>
    <property type="project" value="InterPro"/>
</dbReference>
<feature type="transmembrane region" description="Helical" evidence="6">
    <location>
        <begin position="48"/>
        <end position="69"/>
    </location>
</feature>
<feature type="domain" description="Major facilitator superfamily (MFS) profile" evidence="7">
    <location>
        <begin position="48"/>
        <end position="503"/>
    </location>
</feature>
<protein>
    <recommendedName>
        <fullName evidence="7">Major facilitator superfamily (MFS) profile domain-containing protein</fullName>
    </recommendedName>
</protein>
<evidence type="ECO:0000256" key="4">
    <source>
        <dbReference type="ARBA" id="ARBA00023136"/>
    </source>
</evidence>
<evidence type="ECO:0000256" key="6">
    <source>
        <dbReference type="SAM" id="Phobius"/>
    </source>
</evidence>
<evidence type="ECO:0000256" key="5">
    <source>
        <dbReference type="ARBA" id="ARBA00023180"/>
    </source>
</evidence>
<dbReference type="Pfam" id="PF00083">
    <property type="entry name" value="Sugar_tr"/>
    <property type="match status" value="1"/>
</dbReference>
<feature type="transmembrane region" description="Helical" evidence="6">
    <location>
        <begin position="470"/>
        <end position="499"/>
    </location>
</feature>
<dbReference type="PANTHER" id="PTHR48021:SF24">
    <property type="entry name" value="MAJOR FACILITATOR SUPERFAMILY (MFS) PROFILE DOMAIN-CONTAINING PROTEIN"/>
    <property type="match status" value="1"/>
</dbReference>
<feature type="transmembrane region" description="Helical" evidence="6">
    <location>
        <begin position="120"/>
        <end position="136"/>
    </location>
</feature>
<keyword evidence="3 6" id="KW-1133">Transmembrane helix</keyword>
<comment type="subcellular location">
    <subcellularLocation>
        <location evidence="1">Membrane</location>
        <topology evidence="1">Multi-pass membrane protein</topology>
    </subcellularLocation>
</comment>
<dbReference type="FunFam" id="1.20.1250.20:FF:000249">
    <property type="entry name" value="facilitated trehalose transporter Tret1"/>
    <property type="match status" value="1"/>
</dbReference>
<feature type="transmembrane region" description="Helical" evidence="6">
    <location>
        <begin position="142"/>
        <end position="163"/>
    </location>
</feature>
<keyword evidence="2 6" id="KW-0812">Transmembrane</keyword>
<dbReference type="InterPro" id="IPR020846">
    <property type="entry name" value="MFS_dom"/>
</dbReference>
<dbReference type="InterPro" id="IPR036259">
    <property type="entry name" value="MFS_trans_sf"/>
</dbReference>
<reference evidence="8" key="1">
    <citation type="journal article" date="2020" name="J Insects Food Feed">
        <title>The yellow mealworm (Tenebrio molitor) genome: a resource for the emerging insects as food and feed industry.</title>
        <authorList>
            <person name="Eriksson T."/>
            <person name="Andere A."/>
            <person name="Kelstrup H."/>
            <person name="Emery V."/>
            <person name="Picard C."/>
        </authorList>
    </citation>
    <scope>NUCLEOTIDE SEQUENCE</scope>
    <source>
        <strain evidence="8">Stoneville</strain>
        <tissue evidence="8">Whole head</tissue>
    </source>
</reference>
<dbReference type="PANTHER" id="PTHR48021">
    <property type="match status" value="1"/>
</dbReference>
<feature type="transmembrane region" description="Helical" evidence="6">
    <location>
        <begin position="201"/>
        <end position="220"/>
    </location>
</feature>
<dbReference type="AlphaFoldDB" id="A0A8J6HKQ5"/>
<feature type="transmembrane region" description="Helical" evidence="6">
    <location>
        <begin position="297"/>
        <end position="318"/>
    </location>
</feature>
<evidence type="ECO:0000313" key="8">
    <source>
        <dbReference type="EMBL" id="KAH0816826.1"/>
    </source>
</evidence>
<keyword evidence="5" id="KW-0325">Glycoprotein</keyword>
<evidence type="ECO:0000256" key="3">
    <source>
        <dbReference type="ARBA" id="ARBA00022989"/>
    </source>
</evidence>
<dbReference type="EMBL" id="JABDTM020020865">
    <property type="protein sequence ID" value="KAH0816826.1"/>
    <property type="molecule type" value="Genomic_DNA"/>
</dbReference>
<feature type="transmembrane region" description="Helical" evidence="6">
    <location>
        <begin position="408"/>
        <end position="434"/>
    </location>
</feature>
<name>A0A8J6HKQ5_TENMO</name>
<evidence type="ECO:0000256" key="1">
    <source>
        <dbReference type="ARBA" id="ARBA00004141"/>
    </source>
</evidence>
<reference evidence="8" key="2">
    <citation type="submission" date="2021-08" db="EMBL/GenBank/DDBJ databases">
        <authorList>
            <person name="Eriksson T."/>
        </authorList>
    </citation>
    <scope>NUCLEOTIDE SEQUENCE</scope>
    <source>
        <strain evidence="8">Stoneville</strain>
        <tissue evidence="8">Whole head</tissue>
    </source>
</reference>
<feature type="transmembrane region" description="Helical" evidence="6">
    <location>
        <begin position="175"/>
        <end position="195"/>
    </location>
</feature>
<dbReference type="Proteomes" id="UP000719412">
    <property type="component" value="Unassembled WGS sequence"/>
</dbReference>
<dbReference type="InterPro" id="IPR050549">
    <property type="entry name" value="MFS_Trehalose_Transporter"/>
</dbReference>
<sequence length="545" mass="60183">MIMTSAEENARAIIEEKKQDEKFHEIIVSCRSLSFYEGKNVKTLLPQLIATVLAASFHIVVGIALAFSGILLPQLEDENFPISPYQRPWIASVIVLVVPIGAISGGFIMDSIGRLNTVKLAAIPGVLGWILIAMATNVPMLIMGRLLTGLASALGTSPAIVYITEIARADMRGSLISFAPAYASLGMVLTFLKGWFFSWRVVAWTCLGYTVIPCILIMFIPESPAWLVSKGKIEQASTSLAWINKYQPQPENKPHTLAEMQLAQLQKEHQKKVDEATGRGAIYKARAFLKPTGYKPLLILIGLFLMQQFSGIYITLFHSVRFFEVRLMTAAKLSGNPDVKLQSVGSPMNAYLASVLLSAVRLVMSIVDTYLLRTFSRRSLIMTSGLGMACCMLLSGLFTMWIHDGTTTMLWVPVTALLLYVVTSMIGLLPIPWTMTAELFPIEIRGVAHSIAYSMANILMFLAVQSYENLMLAFGGAAGVQFFFAVVSLVAVVYTFVVIPETHRKKLSEIEDYFNHNVIYLGQKKKKRKAAEKDAAEQSVKLMSV</sequence>
<evidence type="ECO:0000256" key="2">
    <source>
        <dbReference type="ARBA" id="ARBA00022692"/>
    </source>
</evidence>
<keyword evidence="9" id="KW-1185">Reference proteome</keyword>
<dbReference type="InterPro" id="IPR005828">
    <property type="entry name" value="MFS_sugar_transport-like"/>
</dbReference>
<dbReference type="PRINTS" id="PR00171">
    <property type="entry name" value="SUGRTRNSPORT"/>
</dbReference>
<feature type="transmembrane region" description="Helical" evidence="6">
    <location>
        <begin position="350"/>
        <end position="372"/>
    </location>
</feature>
<feature type="transmembrane region" description="Helical" evidence="6">
    <location>
        <begin position="446"/>
        <end position="464"/>
    </location>
</feature>
<dbReference type="InterPro" id="IPR003663">
    <property type="entry name" value="Sugar/inositol_transpt"/>
</dbReference>
<proteinExistence type="predicted"/>
<evidence type="ECO:0000313" key="9">
    <source>
        <dbReference type="Proteomes" id="UP000719412"/>
    </source>
</evidence>
<comment type="caution">
    <text evidence="8">The sequence shown here is derived from an EMBL/GenBank/DDBJ whole genome shotgun (WGS) entry which is preliminary data.</text>
</comment>
<evidence type="ECO:0000259" key="7">
    <source>
        <dbReference type="PROSITE" id="PS50850"/>
    </source>
</evidence>
<dbReference type="SUPFAM" id="SSF103473">
    <property type="entry name" value="MFS general substrate transporter"/>
    <property type="match status" value="1"/>
</dbReference>
<gene>
    <name evidence="8" type="ORF">GEV33_005963</name>
</gene>
<organism evidence="8 9">
    <name type="scientific">Tenebrio molitor</name>
    <name type="common">Yellow mealworm beetle</name>
    <dbReference type="NCBI Taxonomy" id="7067"/>
    <lineage>
        <taxon>Eukaryota</taxon>
        <taxon>Metazoa</taxon>
        <taxon>Ecdysozoa</taxon>
        <taxon>Arthropoda</taxon>
        <taxon>Hexapoda</taxon>
        <taxon>Insecta</taxon>
        <taxon>Pterygota</taxon>
        <taxon>Neoptera</taxon>
        <taxon>Endopterygota</taxon>
        <taxon>Coleoptera</taxon>
        <taxon>Polyphaga</taxon>
        <taxon>Cucujiformia</taxon>
        <taxon>Tenebrionidae</taxon>
        <taxon>Tenebrio</taxon>
    </lineage>
</organism>